<keyword evidence="2" id="KW-0436">Ligase</keyword>
<dbReference type="Pfam" id="PF00149">
    <property type="entry name" value="Metallophos"/>
    <property type="match status" value="1"/>
</dbReference>
<dbReference type="InterPro" id="IPR026336">
    <property type="entry name" value="PdeM-like"/>
</dbReference>
<dbReference type="PANTHER" id="PTHR39323:SF1">
    <property type="entry name" value="BLR1149 PROTEIN"/>
    <property type="match status" value="1"/>
</dbReference>
<dbReference type="Gene3D" id="3.60.21.10">
    <property type="match status" value="1"/>
</dbReference>
<dbReference type="RefSeq" id="WP_377280458.1">
    <property type="nucleotide sequence ID" value="NZ_JBHRSI010000001.1"/>
</dbReference>
<dbReference type="InterPro" id="IPR029052">
    <property type="entry name" value="Metallo-depent_PP-like"/>
</dbReference>
<keyword evidence="2" id="KW-0540">Nuclease</keyword>
<feature type="domain" description="Calcineurin-like phosphoesterase" evidence="1">
    <location>
        <begin position="42"/>
        <end position="136"/>
    </location>
</feature>
<name>A0ABW4MX92_9CAUL</name>
<dbReference type="GO" id="GO:0016787">
    <property type="term" value="F:hydrolase activity"/>
    <property type="evidence" value="ECO:0007669"/>
    <property type="project" value="UniProtKB-KW"/>
</dbReference>
<evidence type="ECO:0000313" key="2">
    <source>
        <dbReference type="EMBL" id="MFD1782490.1"/>
    </source>
</evidence>
<dbReference type="PANTHER" id="PTHR39323">
    <property type="entry name" value="BLR1149 PROTEIN"/>
    <property type="match status" value="1"/>
</dbReference>
<dbReference type="InterPro" id="IPR024173">
    <property type="entry name" value="Pesterase_MJ0037-like"/>
</dbReference>
<dbReference type="GO" id="GO:0016874">
    <property type="term" value="F:ligase activity"/>
    <property type="evidence" value="ECO:0007669"/>
    <property type="project" value="UniProtKB-KW"/>
</dbReference>
<dbReference type="EC" id="3.1.-.-" evidence="2"/>
<dbReference type="Proteomes" id="UP001597237">
    <property type="component" value="Unassembled WGS sequence"/>
</dbReference>
<accession>A0ABW4MX92</accession>
<sequence>MTAALRYDYAPAACGGLRTRIAGTDVVLRASGAMWIDEEEALIVSDLHLEKGSSYAARGQLLPPYDTRETLGRLEFEVATMRPKVLVFLGDTFHDRRSEERLAPSEAARLRLLAAGRTLIWVIGNHDADGPQELPGEPVETLSLGDLTLRHEPLAGPRLGELAGHLHPCAKVAAAGGVVRRRCFVTDGERAILPAFGAYAGGLNVRDAAFAGMFARTPIAAALGAGRVHAVGWKSLRTD</sequence>
<evidence type="ECO:0000259" key="1">
    <source>
        <dbReference type="Pfam" id="PF00149"/>
    </source>
</evidence>
<dbReference type="InterPro" id="IPR004843">
    <property type="entry name" value="Calcineurin-like_PHP"/>
</dbReference>
<protein>
    <submittedName>
        <fullName evidence="2">Ligase-associated DNA damage response endonuclease PdeM</fullName>
        <ecNumber evidence="2">3.1.-.-</ecNumber>
    </submittedName>
</protein>
<dbReference type="SUPFAM" id="SSF56300">
    <property type="entry name" value="Metallo-dependent phosphatases"/>
    <property type="match status" value="1"/>
</dbReference>
<gene>
    <name evidence="2" type="primary">pdeM</name>
    <name evidence="2" type="ORF">ACFSC0_03715</name>
</gene>
<keyword evidence="3" id="KW-1185">Reference proteome</keyword>
<dbReference type="PIRSF" id="PIRSF000887">
    <property type="entry name" value="Pesterase_MJ0037"/>
    <property type="match status" value="1"/>
</dbReference>
<dbReference type="GO" id="GO:0004519">
    <property type="term" value="F:endonuclease activity"/>
    <property type="evidence" value="ECO:0007669"/>
    <property type="project" value="UniProtKB-KW"/>
</dbReference>
<organism evidence="2 3">
    <name type="scientific">Phenylobacterium terrae</name>
    <dbReference type="NCBI Taxonomy" id="2665495"/>
    <lineage>
        <taxon>Bacteria</taxon>
        <taxon>Pseudomonadati</taxon>
        <taxon>Pseudomonadota</taxon>
        <taxon>Alphaproteobacteria</taxon>
        <taxon>Caulobacterales</taxon>
        <taxon>Caulobacteraceae</taxon>
        <taxon>Phenylobacterium</taxon>
    </lineage>
</organism>
<reference evidence="3" key="1">
    <citation type="journal article" date="2019" name="Int. J. Syst. Evol. Microbiol.">
        <title>The Global Catalogue of Microorganisms (GCM) 10K type strain sequencing project: providing services to taxonomists for standard genome sequencing and annotation.</title>
        <authorList>
            <consortium name="The Broad Institute Genomics Platform"/>
            <consortium name="The Broad Institute Genome Sequencing Center for Infectious Disease"/>
            <person name="Wu L."/>
            <person name="Ma J."/>
        </authorList>
    </citation>
    <scope>NUCLEOTIDE SEQUENCE [LARGE SCALE GENOMIC DNA]</scope>
    <source>
        <strain evidence="3">DFY28</strain>
    </source>
</reference>
<keyword evidence="2" id="KW-0378">Hydrolase</keyword>
<keyword evidence="2" id="KW-0255">Endonuclease</keyword>
<dbReference type="EMBL" id="JBHUEY010000001">
    <property type="protein sequence ID" value="MFD1782490.1"/>
    <property type="molecule type" value="Genomic_DNA"/>
</dbReference>
<evidence type="ECO:0000313" key="3">
    <source>
        <dbReference type="Proteomes" id="UP001597237"/>
    </source>
</evidence>
<dbReference type="NCBIfam" id="TIGR04123">
    <property type="entry name" value="P_estr_lig_assc"/>
    <property type="match status" value="1"/>
</dbReference>
<comment type="caution">
    <text evidence="2">The sequence shown here is derived from an EMBL/GenBank/DDBJ whole genome shotgun (WGS) entry which is preliminary data.</text>
</comment>
<proteinExistence type="predicted"/>